<dbReference type="EMBL" id="SOCA01000001">
    <property type="protein sequence ID" value="TDU81285.1"/>
    <property type="molecule type" value="Genomic_DNA"/>
</dbReference>
<name>A0A4R7SRH2_9BACT</name>
<dbReference type="InterPro" id="IPR017850">
    <property type="entry name" value="Alkaline_phosphatase_core_sf"/>
</dbReference>
<proteinExistence type="predicted"/>
<comment type="caution">
    <text evidence="1">The sequence shown here is derived from an EMBL/GenBank/DDBJ whole genome shotgun (WGS) entry which is preliminary data.</text>
</comment>
<organism evidence="1 2">
    <name type="scientific">Prosthecobacter fusiformis</name>
    <dbReference type="NCBI Taxonomy" id="48464"/>
    <lineage>
        <taxon>Bacteria</taxon>
        <taxon>Pseudomonadati</taxon>
        <taxon>Verrucomicrobiota</taxon>
        <taxon>Verrucomicrobiia</taxon>
        <taxon>Verrucomicrobiales</taxon>
        <taxon>Verrucomicrobiaceae</taxon>
        <taxon>Prosthecobacter</taxon>
    </lineage>
</organism>
<dbReference type="InterPro" id="IPR010869">
    <property type="entry name" value="DUF1501"/>
</dbReference>
<protein>
    <submittedName>
        <fullName evidence="1">Uncharacterized protein DUF1501</fullName>
    </submittedName>
</protein>
<sequence length="469" mass="51526">MSAAKMNTDFQIPLSRRRFIGGTGVGLSSVAFSQLLGSESLEVQRSHFPAKAKRVIWLFMHGGPSHVDLLDPKPELIRHAGKPLPESFGPVETRRKVAQNPLLGPVKPFRAHGQSGIEISDFLPHMAELADEMCVIRSCHGDSVNHPQSVYQMNTGSILMGKPSLGSWVAYGLGSDNQNMPSFVVLPDPGGGLKGGPPAWGNGFLPATYQGTTMRPGENPILHLNPAHDRSPERQRATLDLVNRFNALHQAERGADTHLDARIRAYELAFRMQTAAPDAVDLSEESEATKNLYGLDDPVTKEFGTRCLLARRMIERGVRFVQLYSGDTNGWDAHEDVLKNHTEYCARTDKPVAGLIRDLKQRGLLEDTLVIWGGEFGRMPMSEKGVGRDHNPWGYSTVFFGAGVKTGHVHGATDDIGLRAVEDKVHVHDLHATILHLLGMDHESLTFRHNGRDERLTDVAGHVVKGILA</sequence>
<gene>
    <name evidence="1" type="ORF">EI77_00588</name>
</gene>
<keyword evidence="2" id="KW-1185">Reference proteome</keyword>
<dbReference type="OrthoDB" id="9783759at2"/>
<accession>A0A4R7SRH2</accession>
<dbReference type="PANTHER" id="PTHR43737">
    <property type="entry name" value="BLL7424 PROTEIN"/>
    <property type="match status" value="1"/>
</dbReference>
<dbReference type="RefSeq" id="WP_133793248.1">
    <property type="nucleotide sequence ID" value="NZ_SOCA01000001.1"/>
</dbReference>
<dbReference type="Gene3D" id="3.40.720.10">
    <property type="entry name" value="Alkaline Phosphatase, subunit A"/>
    <property type="match status" value="1"/>
</dbReference>
<dbReference type="SUPFAM" id="SSF53649">
    <property type="entry name" value="Alkaline phosphatase-like"/>
    <property type="match status" value="1"/>
</dbReference>
<evidence type="ECO:0000313" key="1">
    <source>
        <dbReference type="EMBL" id="TDU81285.1"/>
    </source>
</evidence>
<dbReference type="Pfam" id="PF07394">
    <property type="entry name" value="DUF1501"/>
    <property type="match status" value="1"/>
</dbReference>
<dbReference type="AlphaFoldDB" id="A0A4R7SRH2"/>
<reference evidence="1 2" key="1">
    <citation type="submission" date="2019-03" db="EMBL/GenBank/DDBJ databases">
        <title>Genomic Encyclopedia of Archaeal and Bacterial Type Strains, Phase II (KMG-II): from individual species to whole genera.</title>
        <authorList>
            <person name="Goeker M."/>
        </authorList>
    </citation>
    <scope>NUCLEOTIDE SEQUENCE [LARGE SCALE GENOMIC DNA]</scope>
    <source>
        <strain evidence="1 2">ATCC 25309</strain>
    </source>
</reference>
<dbReference type="Proteomes" id="UP000295662">
    <property type="component" value="Unassembled WGS sequence"/>
</dbReference>
<dbReference type="PANTHER" id="PTHR43737:SF1">
    <property type="entry name" value="DUF1501 DOMAIN-CONTAINING PROTEIN"/>
    <property type="match status" value="1"/>
</dbReference>
<evidence type="ECO:0000313" key="2">
    <source>
        <dbReference type="Proteomes" id="UP000295662"/>
    </source>
</evidence>